<dbReference type="Gene3D" id="1.25.10.10">
    <property type="entry name" value="Leucine-rich Repeat Variant"/>
    <property type="match status" value="2"/>
</dbReference>
<dbReference type="GO" id="GO:0030289">
    <property type="term" value="C:protein phosphatase 4 complex"/>
    <property type="evidence" value="ECO:0007669"/>
    <property type="project" value="TreeGrafter"/>
</dbReference>
<dbReference type="Proteomes" id="UP001408789">
    <property type="component" value="Unassembled WGS sequence"/>
</dbReference>
<feature type="region of interest" description="Disordered" evidence="1">
    <location>
        <begin position="759"/>
        <end position="794"/>
    </location>
</feature>
<dbReference type="Gene3D" id="2.30.29.30">
    <property type="entry name" value="Pleckstrin-homology domain (PH domain)/Phosphotyrosine-binding domain (PTB)"/>
    <property type="match status" value="2"/>
</dbReference>
<dbReference type="InterPro" id="IPR011993">
    <property type="entry name" value="PH-like_dom_sf"/>
</dbReference>
<feature type="domain" description="PP4R3 EVH1-like" evidence="3">
    <location>
        <begin position="829"/>
        <end position="933"/>
    </location>
</feature>
<reference evidence="4 5" key="1">
    <citation type="submission" date="2024-04" db="EMBL/GenBank/DDBJ databases">
        <title>The reference genome of an endangered Asteraceae, Deinandra increscens subsp. villosa, native to the Central Coast of California.</title>
        <authorList>
            <person name="Guilliams M."/>
            <person name="Hasenstab-Lehman K."/>
            <person name="Meyer R."/>
            <person name="Mcevoy S."/>
        </authorList>
    </citation>
    <scope>NUCLEOTIDE SEQUENCE [LARGE SCALE GENOMIC DNA]</scope>
    <source>
        <tissue evidence="4">Leaf</tissue>
    </source>
</reference>
<gene>
    <name evidence="4" type="ORF">SSX86_001698</name>
</gene>
<feature type="compositionally biased region" description="Polar residues" evidence="1">
    <location>
        <begin position="1588"/>
        <end position="1605"/>
    </location>
</feature>
<feature type="region of interest" description="Disordered" evidence="1">
    <location>
        <begin position="1463"/>
        <end position="1573"/>
    </location>
</feature>
<evidence type="ECO:0008006" key="6">
    <source>
        <dbReference type="Google" id="ProtNLM"/>
    </source>
</evidence>
<organism evidence="4 5">
    <name type="scientific">Deinandra increscens subsp. villosa</name>
    <dbReference type="NCBI Taxonomy" id="3103831"/>
    <lineage>
        <taxon>Eukaryota</taxon>
        <taxon>Viridiplantae</taxon>
        <taxon>Streptophyta</taxon>
        <taxon>Embryophyta</taxon>
        <taxon>Tracheophyta</taxon>
        <taxon>Spermatophyta</taxon>
        <taxon>Magnoliopsida</taxon>
        <taxon>eudicotyledons</taxon>
        <taxon>Gunneridae</taxon>
        <taxon>Pentapetalae</taxon>
        <taxon>asterids</taxon>
        <taxon>campanulids</taxon>
        <taxon>Asterales</taxon>
        <taxon>Asteraceae</taxon>
        <taxon>Asteroideae</taxon>
        <taxon>Heliantheae alliance</taxon>
        <taxon>Madieae</taxon>
        <taxon>Madiinae</taxon>
        <taxon>Deinandra</taxon>
    </lineage>
</organism>
<dbReference type="SUPFAM" id="SSF48371">
    <property type="entry name" value="ARM repeat"/>
    <property type="match status" value="2"/>
</dbReference>
<dbReference type="InterPro" id="IPR006887">
    <property type="entry name" value="P4R3-like_central_dom"/>
</dbReference>
<evidence type="ECO:0000259" key="3">
    <source>
        <dbReference type="Pfam" id="PF22972"/>
    </source>
</evidence>
<dbReference type="Pfam" id="PF22972">
    <property type="entry name" value="EVH1_PP4R3"/>
    <property type="match status" value="2"/>
</dbReference>
<dbReference type="GO" id="GO:0072542">
    <property type="term" value="F:protein phosphatase activator activity"/>
    <property type="evidence" value="ECO:0007669"/>
    <property type="project" value="TreeGrafter"/>
</dbReference>
<evidence type="ECO:0000313" key="4">
    <source>
        <dbReference type="EMBL" id="KAK9080023.1"/>
    </source>
</evidence>
<feature type="compositionally biased region" description="Acidic residues" evidence="1">
    <location>
        <begin position="632"/>
        <end position="647"/>
    </location>
</feature>
<accession>A0AAP0H9H0</accession>
<evidence type="ECO:0000259" key="2">
    <source>
        <dbReference type="Pfam" id="PF04802"/>
    </source>
</evidence>
<dbReference type="InterPro" id="IPR051137">
    <property type="entry name" value="PP4R3-like"/>
</dbReference>
<comment type="caution">
    <text evidence="4">The sequence shown here is derived from an EMBL/GenBank/DDBJ whole genome shotgun (WGS) entry which is preliminary data.</text>
</comment>
<feature type="compositionally biased region" description="Acidic residues" evidence="1">
    <location>
        <begin position="1517"/>
        <end position="1526"/>
    </location>
</feature>
<feature type="compositionally biased region" description="Polar residues" evidence="1">
    <location>
        <begin position="759"/>
        <end position="772"/>
    </location>
</feature>
<evidence type="ECO:0000256" key="1">
    <source>
        <dbReference type="SAM" id="MobiDB-lite"/>
    </source>
</evidence>
<dbReference type="InterPro" id="IPR016024">
    <property type="entry name" value="ARM-type_fold"/>
</dbReference>
<keyword evidence="5" id="KW-1185">Reference proteome</keyword>
<feature type="compositionally biased region" description="Acidic residues" evidence="1">
    <location>
        <begin position="1465"/>
        <end position="1480"/>
    </location>
</feature>
<dbReference type="EMBL" id="JBCNJP010000003">
    <property type="protein sequence ID" value="KAK9080023.1"/>
    <property type="molecule type" value="Genomic_DNA"/>
</dbReference>
<dbReference type="PANTHER" id="PTHR23318">
    <property type="entry name" value="ATP SYNTHASE GAMMA-RELATED"/>
    <property type="match status" value="1"/>
</dbReference>
<dbReference type="Pfam" id="PF04802">
    <property type="entry name" value="PP4R3"/>
    <property type="match status" value="2"/>
</dbReference>
<feature type="compositionally biased region" description="Polar residues" evidence="1">
    <location>
        <begin position="1496"/>
        <end position="1508"/>
    </location>
</feature>
<sequence>MGAPEKTTTSNNNSMQRVKVYRLNDDGKWDDQGTGHVTIDYLEVPHNSRSEDLGLFVTDEEDNDTLLVHRISSDDIYRKQEDTIISWRDSEYSSELALSFQETTGCSYIWDHICNVQRNLHFNTLSNETYHGANSELRELPEVELSTLPSILKQKFFRKLMDLFSVCEDLENYDGLHIVYKIVKGIILLNSPPIFEKIFSDELITDIIGCLEYDPDVPHVHHRNFLKEHVVFKEAIPIKDPLALSKIHQTYRISYLKDVVLARVLDEATVASLNSIIHSNNGMVVTMLKDDSTFIKELFTRLKSHSLGHDSKMNLVYFLQEFCNLSKSLQMVQQLRLFRDLVTEGIFDIIADILQSEDKKLILTGTDILMLFVSQDPTLLRSYVSRREGVSLIGLLVKGMLKDFGDDMHCQFLEIIRSLLDTYSPAGQRDAIVDIFYERHLDELLDVITSSCSNRKLGNQKSAKPEILLNIYDLLCFCVLQHPYKIKSIFLLAGVIDKVLSLTCRKEKYLVVAVIRFIRTLISLKDEQLMNHIAKNNLFKPVVDVFVGNGSRYNLLNSAVLELFEYIRKENLKILVKYLVETFWEQLVIFDSFPSLQLLKVKYEQAMEQATNQPGPNALNLRRRVDERALDKEEEDYFNEDSDEEDSTSASMPRTTRVRAEPSLTNGSTANTLSLSPRVGGLVDYEDDEDDDDYKPPPRNKSEDDEDAGLELRLKRKLSSPKRESDLVKKQKLSGKSLKSKESVFATLCSTLSQAVLPSKKTTNAPNSQVGPTNDKAHKSTSPNDDKEADKGGPTVATDMWWERILYSTIAKAMVVVLVGSSAIILSGQRVKVYRLNDDGKWDDQGTGHVTIDYLEVPHNSRSEDLGLFVTDEEDNDTLLVHRISSDDIYRKQEDTIISWRDSEYSSELALSFQETTGCSYIWDHICNVQRNLHFNTLSNETYHGANSELRELPEVELSTLPSILKVVVDSSITDQLCVTELILHDQKFFRKLMDLFSVCEDLENYDGLHIVYKIVKGIILLNSPPIFEKIFSDELITDIIGCLEYDPDVPHVHHRNFLKEHVVFKEAIPIKDPLALSKIHQTYRISYLKDVVLARVLDEATVASLNSIIHSNNGMVVTMLKDDSTFIKELFTRLKSHSLGHDSKMNLVYFLQEFCNLSKSLQMVQQLRLFRDLVTEGIFDIIADILQSEDKKLILTGTDILMLFVSQDPTLLRSYVSRREGVSLIGLLVKGMLKDFGDDMHCQFLEIIRSLLDTYSPAGQRDAIVDIFYERHLDELLDVITSSCSNRKLGNQKSAKPEILLNIYDLLCFCVLQHPYKIKSIFLLAGVIDKVLSLTCRKEKYLVVAVIRFIRTLISLKDEQLMNHIAKNNLFKPVVDVFVGNGSRYNLLNSAVLELFEYIRKENLKILVKYLVETFWEQLVIFDSFPSLQLLKVKYEQAMEQATNQPGPNALNLRRRVDERALDKEEEDYFNEDSDEEDSTSASMPRTTRVRAEPSLTNGSTANTLSLSPRVGGLVDYEDDEDDDDYKPPPRNKSEDDEDAGLELRLKRKLSSPKRESDLVKKQKLSGKSLKSKESVFATLCSTLSQAVLPSKKTTNAPNSQVGPTNDKAHKSTSPNEDKEADKGGPTVATDMVINGS</sequence>
<dbReference type="PANTHER" id="PTHR23318:SF24">
    <property type="entry name" value="ARMADILLO-LIKE HELICAL, PH-LIKE DOMAIN SUPERFAMILY PROTEIN"/>
    <property type="match status" value="1"/>
</dbReference>
<feature type="domain" description="PP4R3 EVH1-like" evidence="3">
    <location>
        <begin position="16"/>
        <end position="120"/>
    </location>
</feature>
<evidence type="ECO:0000313" key="5">
    <source>
        <dbReference type="Proteomes" id="UP001408789"/>
    </source>
</evidence>
<feature type="compositionally biased region" description="Acidic residues" evidence="1">
    <location>
        <begin position="684"/>
        <end position="693"/>
    </location>
</feature>
<feature type="domain" description="Serine/threonine-protein phosphatase 4 regulatory subunit 3-like central" evidence="2">
    <location>
        <begin position="150"/>
        <end position="605"/>
    </location>
</feature>
<dbReference type="InterPro" id="IPR055236">
    <property type="entry name" value="EVH1_PP4R3"/>
</dbReference>
<feature type="compositionally biased region" description="Polar residues" evidence="1">
    <location>
        <begin position="663"/>
        <end position="675"/>
    </location>
</feature>
<dbReference type="SUPFAM" id="SSF50729">
    <property type="entry name" value="PH domain-like"/>
    <property type="match status" value="2"/>
</dbReference>
<dbReference type="GO" id="GO:0005654">
    <property type="term" value="C:nucleoplasm"/>
    <property type="evidence" value="ECO:0007669"/>
    <property type="project" value="TreeGrafter"/>
</dbReference>
<feature type="domain" description="Serine/threonine-protein phosphatase 4 regulatory subunit 3-like central" evidence="2">
    <location>
        <begin position="971"/>
        <end position="1438"/>
    </location>
</feature>
<feature type="region of interest" description="Disordered" evidence="1">
    <location>
        <begin position="1588"/>
        <end position="1638"/>
    </location>
</feature>
<feature type="region of interest" description="Disordered" evidence="1">
    <location>
        <begin position="630"/>
        <end position="733"/>
    </location>
</feature>
<proteinExistence type="predicted"/>
<dbReference type="InterPro" id="IPR011989">
    <property type="entry name" value="ARM-like"/>
</dbReference>
<name>A0AAP0H9H0_9ASTR</name>
<protein>
    <recommendedName>
        <fullName evidence="6">Serine/threonine-protein phosphatase 4 regulatory subunit 3-like central domain-containing protein</fullName>
    </recommendedName>
</protein>